<evidence type="ECO:0000313" key="2">
    <source>
        <dbReference type="Proteomes" id="UP001150266"/>
    </source>
</evidence>
<proteinExistence type="predicted"/>
<name>A0A9W9DYZ0_9AGAR</name>
<protein>
    <submittedName>
        <fullName evidence="1">Uncharacterized protein</fullName>
    </submittedName>
</protein>
<dbReference type="OrthoDB" id="2842589at2759"/>
<dbReference type="AlphaFoldDB" id="A0A9W9DYZ0"/>
<gene>
    <name evidence="1" type="ORF">J3R30DRAFT_134867</name>
</gene>
<sequence length="301" mass="34478">MILLAKNWSTNFYFVRRSGTHWVWASFFPVAIEFYMKGPNVCRGKCWVTINRESPEEVCQIRDAREKIIDIDPWPLKRAREPGFYVAWSGDVAQSDTINYEKQLGVFLKLPQIKRALKVTKTPLSLGYPNPIFDKDNTRVSFLNNKECQGKKGRCTASFNTKSPQEDYWIKDGDGGLLIKKKCLPDDFWPQTKFAPHPDYYYITFSSERDRIDTDGETVVTAFLRLTKIVNALGLHNFVGSQLIGHINPLLEGIDIYFSIIGPVVCKGRCIARIDREKYQANFWIKDAEGTIVETSKGRGS</sequence>
<dbReference type="Proteomes" id="UP001150266">
    <property type="component" value="Unassembled WGS sequence"/>
</dbReference>
<organism evidence="1 2">
    <name type="scientific">Lentinula aciculospora</name>
    <dbReference type="NCBI Taxonomy" id="153920"/>
    <lineage>
        <taxon>Eukaryota</taxon>
        <taxon>Fungi</taxon>
        <taxon>Dikarya</taxon>
        <taxon>Basidiomycota</taxon>
        <taxon>Agaricomycotina</taxon>
        <taxon>Agaricomycetes</taxon>
        <taxon>Agaricomycetidae</taxon>
        <taxon>Agaricales</taxon>
        <taxon>Marasmiineae</taxon>
        <taxon>Omphalotaceae</taxon>
        <taxon>Lentinula</taxon>
    </lineage>
</organism>
<accession>A0A9W9DYZ0</accession>
<keyword evidence="2" id="KW-1185">Reference proteome</keyword>
<comment type="caution">
    <text evidence="1">The sequence shown here is derived from an EMBL/GenBank/DDBJ whole genome shotgun (WGS) entry which is preliminary data.</text>
</comment>
<evidence type="ECO:0000313" key="1">
    <source>
        <dbReference type="EMBL" id="KAJ4490781.1"/>
    </source>
</evidence>
<dbReference type="EMBL" id="JAOTPV010000001">
    <property type="protein sequence ID" value="KAJ4490781.1"/>
    <property type="molecule type" value="Genomic_DNA"/>
</dbReference>
<reference evidence="1" key="1">
    <citation type="submission" date="2022-08" db="EMBL/GenBank/DDBJ databases">
        <title>A Global Phylogenomic Analysis of the Shiitake Genus Lentinula.</title>
        <authorList>
            <consortium name="DOE Joint Genome Institute"/>
            <person name="Sierra-Patev S."/>
            <person name="Min B."/>
            <person name="Naranjo-Ortiz M."/>
            <person name="Looney B."/>
            <person name="Konkel Z."/>
            <person name="Slot J.C."/>
            <person name="Sakamoto Y."/>
            <person name="Steenwyk J.L."/>
            <person name="Rokas A."/>
            <person name="Carro J."/>
            <person name="Camarero S."/>
            <person name="Ferreira P."/>
            <person name="Molpeceres G."/>
            <person name="Ruiz-Duenas F.J."/>
            <person name="Serrano A."/>
            <person name="Henrissat B."/>
            <person name="Drula E."/>
            <person name="Hughes K.W."/>
            <person name="Mata J.L."/>
            <person name="Ishikawa N.K."/>
            <person name="Vargas-Isla R."/>
            <person name="Ushijima S."/>
            <person name="Smith C.A."/>
            <person name="Ahrendt S."/>
            <person name="Andreopoulos W."/>
            <person name="He G."/>
            <person name="Labutti K."/>
            <person name="Lipzen A."/>
            <person name="Ng V."/>
            <person name="Riley R."/>
            <person name="Sandor L."/>
            <person name="Barry K."/>
            <person name="Martinez A.T."/>
            <person name="Xiao Y."/>
            <person name="Gibbons J.G."/>
            <person name="Terashima K."/>
            <person name="Grigoriev I.V."/>
            <person name="Hibbett D.S."/>
        </authorList>
    </citation>
    <scope>NUCLEOTIDE SEQUENCE</scope>
    <source>
        <strain evidence="1">JLM2183</strain>
    </source>
</reference>